<proteinExistence type="predicted"/>
<reference evidence="1" key="1">
    <citation type="submission" date="2020-06" db="EMBL/GenBank/DDBJ databases">
        <authorList>
            <person name="Li T."/>
            <person name="Hu X."/>
            <person name="Zhang T."/>
            <person name="Song X."/>
            <person name="Zhang H."/>
            <person name="Dai N."/>
            <person name="Sheng W."/>
            <person name="Hou X."/>
            <person name="Wei L."/>
        </authorList>
    </citation>
    <scope>NUCLEOTIDE SEQUENCE</scope>
    <source>
        <strain evidence="1">KEN8</strain>
        <tissue evidence="1">Leaf</tissue>
    </source>
</reference>
<protein>
    <submittedName>
        <fullName evidence="1">Beta-carotene isomerase D27, chloroplastic</fullName>
    </submittedName>
</protein>
<dbReference type="AlphaFoldDB" id="A0AAW2SCQ3"/>
<dbReference type="GO" id="GO:1901601">
    <property type="term" value="P:strigolactone biosynthetic process"/>
    <property type="evidence" value="ECO:0007669"/>
    <property type="project" value="TreeGrafter"/>
</dbReference>
<dbReference type="PANTHER" id="PTHR33591:SF1">
    <property type="entry name" value="BETA-CAROTENE ISOMERASE D27, CHLOROPLASTIC"/>
    <property type="match status" value="1"/>
</dbReference>
<comment type="caution">
    <text evidence="1">The sequence shown here is derived from an EMBL/GenBank/DDBJ whole genome shotgun (WGS) entry which is preliminary data.</text>
</comment>
<sequence>MDATLVWPHKSFSPPPRINRRVTMQNLRRSSPFLPSSLLTDSNVDTSSSVHESKSVYNDNWFDRLAINHLSNSLQAATGLRSKNSGYDGLMEAATMASRRFSAVEQREIVIRTLETAFPKPILSLASPPNI</sequence>
<reference evidence="1" key="2">
    <citation type="journal article" date="2024" name="Plant">
        <title>Genomic evolution and insights into agronomic trait innovations of Sesamum species.</title>
        <authorList>
            <person name="Miao H."/>
            <person name="Wang L."/>
            <person name="Qu L."/>
            <person name="Liu H."/>
            <person name="Sun Y."/>
            <person name="Le M."/>
            <person name="Wang Q."/>
            <person name="Wei S."/>
            <person name="Zheng Y."/>
            <person name="Lin W."/>
            <person name="Duan Y."/>
            <person name="Cao H."/>
            <person name="Xiong S."/>
            <person name="Wang X."/>
            <person name="Wei L."/>
            <person name="Li C."/>
            <person name="Ma Q."/>
            <person name="Ju M."/>
            <person name="Zhao R."/>
            <person name="Li G."/>
            <person name="Mu C."/>
            <person name="Tian Q."/>
            <person name="Mei H."/>
            <person name="Zhang T."/>
            <person name="Gao T."/>
            <person name="Zhang H."/>
        </authorList>
    </citation>
    <scope>NUCLEOTIDE SEQUENCE</scope>
    <source>
        <strain evidence="1">KEN8</strain>
    </source>
</reference>
<dbReference type="EMBL" id="JACGWM010000002">
    <property type="protein sequence ID" value="KAL0389448.1"/>
    <property type="molecule type" value="Genomic_DNA"/>
</dbReference>
<dbReference type="GO" id="GO:0009536">
    <property type="term" value="C:plastid"/>
    <property type="evidence" value="ECO:0007669"/>
    <property type="project" value="TreeGrafter"/>
</dbReference>
<dbReference type="GO" id="GO:0016859">
    <property type="term" value="F:cis-trans isomerase activity"/>
    <property type="evidence" value="ECO:0007669"/>
    <property type="project" value="TreeGrafter"/>
</dbReference>
<gene>
    <name evidence="1" type="ORF">Scaly_0301900</name>
</gene>
<dbReference type="PANTHER" id="PTHR33591">
    <property type="entry name" value="BETA-CAROTENE ISOMERASE D27"/>
    <property type="match status" value="1"/>
</dbReference>
<evidence type="ECO:0000313" key="1">
    <source>
        <dbReference type="EMBL" id="KAL0389448.1"/>
    </source>
</evidence>
<dbReference type="InterPro" id="IPR038938">
    <property type="entry name" value="D27-like"/>
</dbReference>
<accession>A0AAW2SCQ3</accession>
<name>A0AAW2SCQ3_9LAMI</name>
<organism evidence="1">
    <name type="scientific">Sesamum calycinum</name>
    <dbReference type="NCBI Taxonomy" id="2727403"/>
    <lineage>
        <taxon>Eukaryota</taxon>
        <taxon>Viridiplantae</taxon>
        <taxon>Streptophyta</taxon>
        <taxon>Embryophyta</taxon>
        <taxon>Tracheophyta</taxon>
        <taxon>Spermatophyta</taxon>
        <taxon>Magnoliopsida</taxon>
        <taxon>eudicotyledons</taxon>
        <taxon>Gunneridae</taxon>
        <taxon>Pentapetalae</taxon>
        <taxon>asterids</taxon>
        <taxon>lamiids</taxon>
        <taxon>Lamiales</taxon>
        <taxon>Pedaliaceae</taxon>
        <taxon>Sesamum</taxon>
    </lineage>
</organism>
<keyword evidence="1" id="KW-0413">Isomerase</keyword>